<name>A0ABY8W873_9ACTN</name>
<dbReference type="EMBL" id="CP126980">
    <property type="protein sequence ID" value="WIM93192.1"/>
    <property type="molecule type" value="Genomic_DNA"/>
</dbReference>
<evidence type="ECO:0000313" key="3">
    <source>
        <dbReference type="Proteomes" id="UP001240150"/>
    </source>
</evidence>
<evidence type="ECO:0000313" key="2">
    <source>
        <dbReference type="EMBL" id="WIM93192.1"/>
    </source>
</evidence>
<protein>
    <submittedName>
        <fullName evidence="2">Uncharacterized protein</fullName>
    </submittedName>
</protein>
<sequence length="122" mass="12211">MKHSIKLALVVGTLAMGFAAPATAALASSGNGNKNYTCTNQGGGKDHKVTCVGTVNSNNVTVNVGDVSVLSGSQLVGLQNVLNNAGVDITVIKTAVAGFYLTNLGKSLDLDVVTVCVASNCG</sequence>
<dbReference type="RefSeq" id="WP_284914400.1">
    <property type="nucleotide sequence ID" value="NZ_CP126980.1"/>
</dbReference>
<feature type="chain" id="PRO_5045072606" evidence="1">
    <location>
        <begin position="25"/>
        <end position="122"/>
    </location>
</feature>
<accession>A0ABY8W873</accession>
<evidence type="ECO:0000256" key="1">
    <source>
        <dbReference type="SAM" id="SignalP"/>
    </source>
</evidence>
<proteinExistence type="predicted"/>
<keyword evidence="3" id="KW-1185">Reference proteome</keyword>
<feature type="signal peptide" evidence="1">
    <location>
        <begin position="1"/>
        <end position="24"/>
    </location>
</feature>
<organism evidence="2 3">
    <name type="scientific">Actinoplanes oblitus</name>
    <dbReference type="NCBI Taxonomy" id="3040509"/>
    <lineage>
        <taxon>Bacteria</taxon>
        <taxon>Bacillati</taxon>
        <taxon>Actinomycetota</taxon>
        <taxon>Actinomycetes</taxon>
        <taxon>Micromonosporales</taxon>
        <taxon>Micromonosporaceae</taxon>
        <taxon>Actinoplanes</taxon>
    </lineage>
</organism>
<gene>
    <name evidence="2" type="ORF">ACTOB_005164</name>
</gene>
<reference evidence="2 3" key="1">
    <citation type="submission" date="2023-06" db="EMBL/GenBank/DDBJ databases">
        <authorList>
            <person name="Yushchuk O."/>
            <person name="Binda E."/>
            <person name="Ruckert-Reed C."/>
            <person name="Fedorenko V."/>
            <person name="Kalinowski J."/>
            <person name="Marinelli F."/>
        </authorList>
    </citation>
    <scope>NUCLEOTIDE SEQUENCE [LARGE SCALE GENOMIC DNA]</scope>
    <source>
        <strain evidence="2 3">NRRL 3884</strain>
    </source>
</reference>
<keyword evidence="1" id="KW-0732">Signal</keyword>
<dbReference type="Proteomes" id="UP001240150">
    <property type="component" value="Chromosome"/>
</dbReference>